<proteinExistence type="predicted"/>
<feature type="region of interest" description="Disordered" evidence="9">
    <location>
        <begin position="499"/>
        <end position="520"/>
    </location>
</feature>
<dbReference type="EMBL" id="CP017755">
    <property type="protein sequence ID" value="AOZ08307.1"/>
    <property type="molecule type" value="Genomic_DNA"/>
</dbReference>
<keyword evidence="4" id="KW-0547">Nucleotide-binding</keyword>
<dbReference type="PANTHER" id="PTHR32309">
    <property type="entry name" value="TYROSINE-PROTEIN KINASE"/>
    <property type="match status" value="1"/>
</dbReference>
<evidence type="ECO:0000256" key="2">
    <source>
        <dbReference type="ARBA" id="ARBA00022475"/>
    </source>
</evidence>
<dbReference type="Gene3D" id="3.40.50.300">
    <property type="entry name" value="P-loop containing nucleotide triphosphate hydrolases"/>
    <property type="match status" value="1"/>
</dbReference>
<evidence type="ECO:0000256" key="3">
    <source>
        <dbReference type="ARBA" id="ARBA00022692"/>
    </source>
</evidence>
<dbReference type="SUPFAM" id="SSF52540">
    <property type="entry name" value="P-loop containing nucleoside triphosphate hydrolases"/>
    <property type="match status" value="1"/>
</dbReference>
<dbReference type="InterPro" id="IPR005702">
    <property type="entry name" value="Wzc-like_C"/>
</dbReference>
<dbReference type="GO" id="GO:0016301">
    <property type="term" value="F:kinase activity"/>
    <property type="evidence" value="ECO:0007669"/>
    <property type="project" value="UniProtKB-KW"/>
</dbReference>
<sequence>MSTENATGRDYEPTGQDSRPIDLTECLDVLVRYRWTFLLMVGVIACSGLAYAFLAKPVYRTDILIQVEEGATPSSTAKLVASVSPALDVKPAAAAEIELLRSRMVVGKAVDSLHLNIEAAPRYFPLLGTAIARYNPVLSEPGLLGWGGFAWGAEAISVARLDVPVRVEGRPIMVTALASDQFRAELHSEGVTATGTVGTPLVIPTPGGPVTILISQLDGRPGAKFVVRHIARSVAIDNLQNQLVILERGKQSGVIGISLEGSSAERTAAILNAIGTEYVDQNVRRKAAEAEKSLEFLEAQLPLLKQQVENAESRYNAMRNKRGTIDLSEESKLVLTQSVQIQTRLQELRQKRQELIARFTPNHPIIAILDGQIASLSSQLNGVTGKIEKLPEVEQDVLRLMRDVKVSTDLYQSLLNDVQQLRLVRASKIGTSRLVDMADVPLYPVRPKRLMIGGAAIVLGLVAGVLAVVLRRTLDGGITDADEIERLTGMTVYCTIPFSPQQGRRQGDAPSRGLLARDSPDDPALESLRGFRTALQFALLNSRNRVVLVTGPAPDVGKSFVCSNFAAVMASSGRRVVLVDADLRRGGLNHRFSTHRSPGLSEYLAGTALDAVLQRDVLPGVDFIATGAQPPQAADLLQSPNMDRLFDLLQASYDIVLLDTPPVLAAADAGILAARAGAVFLVARADKTTPDELIASQRAIQQAGGEVKGVLFNGLNVDGRWYRAHYRFGKYRYLNQYGGTGSRQA</sequence>
<feature type="domain" description="Tyrosine-protein kinase G-rich" evidence="12">
    <location>
        <begin position="393"/>
        <end position="472"/>
    </location>
</feature>
<dbReference type="InterPro" id="IPR050445">
    <property type="entry name" value="Bact_polysacc_biosynth/exp"/>
</dbReference>
<keyword evidence="13" id="KW-0808">Transferase</keyword>
<dbReference type="InterPro" id="IPR027417">
    <property type="entry name" value="P-loop_NTPase"/>
</dbReference>
<evidence type="ECO:0000256" key="8">
    <source>
        <dbReference type="SAM" id="Coils"/>
    </source>
</evidence>
<evidence type="ECO:0000313" key="14">
    <source>
        <dbReference type="Proteomes" id="UP000177515"/>
    </source>
</evidence>
<name>A0ABM6F9F3_9BURK</name>
<feature type="coiled-coil region" evidence="8">
    <location>
        <begin position="280"/>
        <end position="358"/>
    </location>
</feature>
<keyword evidence="8" id="KW-0175">Coiled coil</keyword>
<evidence type="ECO:0000259" key="11">
    <source>
        <dbReference type="Pfam" id="PF02706"/>
    </source>
</evidence>
<dbReference type="Pfam" id="PF13807">
    <property type="entry name" value="GNVR"/>
    <property type="match status" value="1"/>
</dbReference>
<keyword evidence="7 10" id="KW-0472">Membrane</keyword>
<evidence type="ECO:0000256" key="1">
    <source>
        <dbReference type="ARBA" id="ARBA00004651"/>
    </source>
</evidence>
<evidence type="ECO:0000256" key="5">
    <source>
        <dbReference type="ARBA" id="ARBA00022840"/>
    </source>
</evidence>
<dbReference type="RefSeq" id="WP_071070974.1">
    <property type="nucleotide sequence ID" value="NZ_CP017755.1"/>
</dbReference>
<reference evidence="13 14" key="1">
    <citation type="submission" date="2016-10" db="EMBL/GenBank/DDBJ databases">
        <title>Complete genome sequences of three Cupriavidus strains isolated from various Malaysian environments.</title>
        <authorList>
            <person name="Abdullah A.A.-A."/>
            <person name="Shafie N.A.H."/>
            <person name="Lau N.S."/>
        </authorList>
    </citation>
    <scope>NUCLEOTIDE SEQUENCE [LARGE SCALE GENOMIC DNA]</scope>
    <source>
        <strain evidence="13 14">USMAA1020</strain>
    </source>
</reference>
<feature type="transmembrane region" description="Helical" evidence="10">
    <location>
        <begin position="450"/>
        <end position="470"/>
    </location>
</feature>
<dbReference type="CDD" id="cd05387">
    <property type="entry name" value="BY-kinase"/>
    <property type="match status" value="1"/>
</dbReference>
<keyword evidence="3 10" id="KW-0812">Transmembrane</keyword>
<keyword evidence="6 10" id="KW-1133">Transmembrane helix</keyword>
<keyword evidence="14" id="KW-1185">Reference proteome</keyword>
<organism evidence="13 14">
    <name type="scientific">Cupriavidus malaysiensis</name>
    <dbReference type="NCBI Taxonomy" id="367825"/>
    <lineage>
        <taxon>Bacteria</taxon>
        <taxon>Pseudomonadati</taxon>
        <taxon>Pseudomonadota</taxon>
        <taxon>Betaproteobacteria</taxon>
        <taxon>Burkholderiales</taxon>
        <taxon>Burkholderiaceae</taxon>
        <taxon>Cupriavidus</taxon>
    </lineage>
</organism>
<gene>
    <name evidence="13" type="ORF">BKK80_20190</name>
</gene>
<dbReference type="Pfam" id="PF23607">
    <property type="entry name" value="WZC_N"/>
    <property type="match status" value="1"/>
</dbReference>
<dbReference type="InterPro" id="IPR005700">
    <property type="entry name" value="EPS_ExoP-like"/>
</dbReference>
<evidence type="ECO:0000256" key="4">
    <source>
        <dbReference type="ARBA" id="ARBA00022741"/>
    </source>
</evidence>
<keyword evidence="5" id="KW-0067">ATP-binding</keyword>
<dbReference type="InterPro" id="IPR003856">
    <property type="entry name" value="LPS_length_determ_N"/>
</dbReference>
<keyword evidence="2" id="KW-1003">Cell membrane</keyword>
<dbReference type="PANTHER" id="PTHR32309:SF32">
    <property type="entry name" value="TYROSINE-PROTEIN KINASE ETK-RELATED"/>
    <property type="match status" value="1"/>
</dbReference>
<evidence type="ECO:0000256" key="10">
    <source>
        <dbReference type="SAM" id="Phobius"/>
    </source>
</evidence>
<feature type="domain" description="Polysaccharide chain length determinant N-terminal" evidence="11">
    <location>
        <begin position="21"/>
        <end position="113"/>
    </location>
</feature>
<comment type="subcellular location">
    <subcellularLocation>
        <location evidence="1">Cell membrane</location>
        <topology evidence="1">Multi-pass membrane protein</topology>
    </subcellularLocation>
</comment>
<evidence type="ECO:0000256" key="7">
    <source>
        <dbReference type="ARBA" id="ARBA00023136"/>
    </source>
</evidence>
<evidence type="ECO:0000313" key="13">
    <source>
        <dbReference type="EMBL" id="AOZ08307.1"/>
    </source>
</evidence>
<feature type="transmembrane region" description="Helical" evidence="10">
    <location>
        <begin position="35"/>
        <end position="54"/>
    </location>
</feature>
<dbReference type="Pfam" id="PF02706">
    <property type="entry name" value="Wzz"/>
    <property type="match status" value="1"/>
</dbReference>
<evidence type="ECO:0000259" key="12">
    <source>
        <dbReference type="Pfam" id="PF13807"/>
    </source>
</evidence>
<dbReference type="Proteomes" id="UP000177515">
    <property type="component" value="Chromosome 2"/>
</dbReference>
<evidence type="ECO:0000256" key="6">
    <source>
        <dbReference type="ARBA" id="ARBA00022989"/>
    </source>
</evidence>
<dbReference type="NCBIfam" id="TIGR01007">
    <property type="entry name" value="eps_fam"/>
    <property type="match status" value="1"/>
</dbReference>
<evidence type="ECO:0000256" key="9">
    <source>
        <dbReference type="SAM" id="MobiDB-lite"/>
    </source>
</evidence>
<dbReference type="InterPro" id="IPR032807">
    <property type="entry name" value="GNVR"/>
</dbReference>
<dbReference type="NCBIfam" id="TIGR01005">
    <property type="entry name" value="eps_transp_fam"/>
    <property type="match status" value="1"/>
</dbReference>
<protein>
    <submittedName>
        <fullName evidence="13">Tyrosine protein kinase</fullName>
    </submittedName>
</protein>
<keyword evidence="13" id="KW-0418">Kinase</keyword>
<accession>A0ABM6F9F3</accession>